<dbReference type="AlphaFoldDB" id="A0A067SHK1"/>
<evidence type="ECO:0000313" key="2">
    <source>
        <dbReference type="Proteomes" id="UP000027222"/>
    </source>
</evidence>
<dbReference type="HOGENOM" id="CLU_2654664_0_0_1"/>
<protein>
    <submittedName>
        <fullName evidence="1">Uncharacterized protein</fullName>
    </submittedName>
</protein>
<keyword evidence="2" id="KW-1185">Reference proteome</keyword>
<gene>
    <name evidence="1" type="ORF">GALMADRAFT_883991</name>
</gene>
<organism evidence="1 2">
    <name type="scientific">Galerina marginata (strain CBS 339.88)</name>
    <dbReference type="NCBI Taxonomy" id="685588"/>
    <lineage>
        <taxon>Eukaryota</taxon>
        <taxon>Fungi</taxon>
        <taxon>Dikarya</taxon>
        <taxon>Basidiomycota</taxon>
        <taxon>Agaricomycotina</taxon>
        <taxon>Agaricomycetes</taxon>
        <taxon>Agaricomycetidae</taxon>
        <taxon>Agaricales</taxon>
        <taxon>Agaricineae</taxon>
        <taxon>Strophariaceae</taxon>
        <taxon>Galerina</taxon>
    </lineage>
</organism>
<name>A0A067SHK1_GALM3</name>
<proteinExistence type="predicted"/>
<sequence>MSFIYGTDNYNYSSTKHSEACTAFLECVQGMYVFYGLCFSFYLHKSPILTDYRLTECLEACSAFEVRPCSQAADSY</sequence>
<dbReference type="Proteomes" id="UP000027222">
    <property type="component" value="Unassembled WGS sequence"/>
</dbReference>
<accession>A0A067SHK1</accession>
<reference evidence="2" key="1">
    <citation type="journal article" date="2014" name="Proc. Natl. Acad. Sci. U.S.A.">
        <title>Extensive sampling of basidiomycete genomes demonstrates inadequacy of the white-rot/brown-rot paradigm for wood decay fungi.</title>
        <authorList>
            <person name="Riley R."/>
            <person name="Salamov A.A."/>
            <person name="Brown D.W."/>
            <person name="Nagy L.G."/>
            <person name="Floudas D."/>
            <person name="Held B.W."/>
            <person name="Levasseur A."/>
            <person name="Lombard V."/>
            <person name="Morin E."/>
            <person name="Otillar R."/>
            <person name="Lindquist E.A."/>
            <person name="Sun H."/>
            <person name="LaButti K.M."/>
            <person name="Schmutz J."/>
            <person name="Jabbour D."/>
            <person name="Luo H."/>
            <person name="Baker S.E."/>
            <person name="Pisabarro A.G."/>
            <person name="Walton J.D."/>
            <person name="Blanchette R.A."/>
            <person name="Henrissat B."/>
            <person name="Martin F."/>
            <person name="Cullen D."/>
            <person name="Hibbett D.S."/>
            <person name="Grigoriev I.V."/>
        </authorList>
    </citation>
    <scope>NUCLEOTIDE SEQUENCE [LARGE SCALE GENOMIC DNA]</scope>
    <source>
        <strain evidence="2">CBS 339.88</strain>
    </source>
</reference>
<dbReference type="EMBL" id="KL142397">
    <property type="protein sequence ID" value="KDR70381.1"/>
    <property type="molecule type" value="Genomic_DNA"/>
</dbReference>
<evidence type="ECO:0000313" key="1">
    <source>
        <dbReference type="EMBL" id="KDR70381.1"/>
    </source>
</evidence>